<keyword evidence="1" id="KW-1133">Transmembrane helix</keyword>
<proteinExistence type="predicted"/>
<accession>A0A6G5A0F8</accession>
<reference evidence="2" key="1">
    <citation type="submission" date="2020-03" db="EMBL/GenBank/DDBJ databases">
        <title>A transcriptome and proteome of the tick Rhipicephalus microplus shaped by the genetic composition of its hosts and developmental stage.</title>
        <authorList>
            <person name="Garcia G.R."/>
            <person name="Ribeiro J.M.C."/>
            <person name="Maruyama S.R."/>
            <person name="Gardinasse L.G."/>
            <person name="Nelson K."/>
            <person name="Ferreira B.R."/>
            <person name="Andrade T.G."/>
            <person name="Santos I.K.F.M."/>
        </authorList>
    </citation>
    <scope>NUCLEOTIDE SEQUENCE</scope>
    <source>
        <strain evidence="2">NSGR</strain>
        <tissue evidence="2">Salivary glands</tissue>
    </source>
</reference>
<protein>
    <submittedName>
        <fullName evidence="2">Putative secreted protein</fullName>
    </submittedName>
</protein>
<evidence type="ECO:0000313" key="2">
    <source>
        <dbReference type="EMBL" id="NIE44505.1"/>
    </source>
</evidence>
<keyword evidence="1" id="KW-0472">Membrane</keyword>
<name>A0A6G5A0F8_RHIMP</name>
<sequence length="69" mass="8046">MIMSSDSLLALYNFIITLAIVLCMYHTPLFNDVTLESTRDKSIEKVRQLHPQLRKKESLNTKFYSLLVI</sequence>
<dbReference type="AlphaFoldDB" id="A0A6G5A0F8"/>
<evidence type="ECO:0000256" key="1">
    <source>
        <dbReference type="SAM" id="Phobius"/>
    </source>
</evidence>
<dbReference type="EMBL" id="GIKN01002232">
    <property type="protein sequence ID" value="NIE44505.1"/>
    <property type="molecule type" value="Transcribed_RNA"/>
</dbReference>
<feature type="transmembrane region" description="Helical" evidence="1">
    <location>
        <begin position="7"/>
        <end position="27"/>
    </location>
</feature>
<organism evidence="2">
    <name type="scientific">Rhipicephalus microplus</name>
    <name type="common">Cattle tick</name>
    <name type="synonym">Boophilus microplus</name>
    <dbReference type="NCBI Taxonomy" id="6941"/>
    <lineage>
        <taxon>Eukaryota</taxon>
        <taxon>Metazoa</taxon>
        <taxon>Ecdysozoa</taxon>
        <taxon>Arthropoda</taxon>
        <taxon>Chelicerata</taxon>
        <taxon>Arachnida</taxon>
        <taxon>Acari</taxon>
        <taxon>Parasitiformes</taxon>
        <taxon>Ixodida</taxon>
        <taxon>Ixodoidea</taxon>
        <taxon>Ixodidae</taxon>
        <taxon>Rhipicephalinae</taxon>
        <taxon>Rhipicephalus</taxon>
        <taxon>Boophilus</taxon>
    </lineage>
</organism>
<keyword evidence="1" id="KW-0812">Transmembrane</keyword>